<dbReference type="InterPro" id="IPR012341">
    <property type="entry name" value="6hp_glycosidase-like_sf"/>
</dbReference>
<dbReference type="RefSeq" id="XP_018438329.1">
    <property type="nucleotide sequence ID" value="XM_018582827.2"/>
</dbReference>
<dbReference type="InterPro" id="IPR001701">
    <property type="entry name" value="Glyco_hydro_9"/>
</dbReference>
<dbReference type="Pfam" id="PF00759">
    <property type="entry name" value="Glyco_hydro_9"/>
    <property type="match status" value="1"/>
</dbReference>
<evidence type="ECO:0000256" key="5">
    <source>
        <dbReference type="ARBA" id="ARBA00023277"/>
    </source>
</evidence>
<comment type="similarity">
    <text evidence="2 9 10">Belongs to the glycosyl hydrolase 9 (cellulase E) family.</text>
</comment>
<gene>
    <name evidence="13" type="primary">LOC108810744</name>
</gene>
<sequence>MSQLRNGSSQCLWTSTLFIVLLSMPMTHGAISGSYGEALTNTLLYFEAQRSGKLPSNQRVNWRGDSALRDGSDAHVDLTGGYYDAGDNMKFGFPFAFTTTMLAWSSVEMASQLKAHKEHKNVLAALKWATDYLINAHPEPNVLYGQVGDGYSDHACWMRPEDMTTPRPSYRIDAQHPGADLAGETAAAMAAASLAFAPYDAAYAEKLIGHAKDLFEFAKAYPGVYQSSISNAGGFYASSGYEDELLWAAAWLHRATNNKMYLNYLNEASNVGGTRTVFAWDDKFVGAQVLMAKLVLEGKGESNNKLEEYKSMAENFICNCAQKGSNNVKKTQGGLLWFLPWNNLQYTTTASFVLSAYSKYLKTANASINCPGGTLQASDLLSISRSQVEYILGSNPKNMSYMVGFGTNYPKRPHHRGASIVSIKKSINAVTCTAGFTNWYNNPAPNPNVLTGALVGGPDENDNYGDERTDFQHCEPVIATVAPFVGVLAAVA</sequence>
<dbReference type="GO" id="GO:0030245">
    <property type="term" value="P:cellulose catabolic process"/>
    <property type="evidence" value="ECO:0007669"/>
    <property type="project" value="UniProtKB-KW"/>
</dbReference>
<evidence type="ECO:0000313" key="13">
    <source>
        <dbReference type="RefSeq" id="XP_018438329.1"/>
    </source>
</evidence>
<name>A0A6J0JUB2_RAPSA</name>
<feature type="chain" id="PRO_5027147323" description="Endoglucanase" evidence="10">
    <location>
        <begin position="30"/>
        <end position="492"/>
    </location>
</feature>
<feature type="domain" description="Glycoside hydrolase family 9" evidence="11">
    <location>
        <begin position="35"/>
        <end position="488"/>
    </location>
</feature>
<evidence type="ECO:0000256" key="3">
    <source>
        <dbReference type="ARBA" id="ARBA00022801"/>
    </source>
</evidence>
<keyword evidence="10" id="KW-0732">Signal</keyword>
<dbReference type="InterPro" id="IPR018221">
    <property type="entry name" value="Glyco_hydro_9_His_AS"/>
</dbReference>
<dbReference type="PANTHER" id="PTHR22298">
    <property type="entry name" value="ENDO-1,4-BETA-GLUCANASE"/>
    <property type="match status" value="1"/>
</dbReference>
<evidence type="ECO:0000259" key="11">
    <source>
        <dbReference type="Pfam" id="PF00759"/>
    </source>
</evidence>
<feature type="active site" evidence="9">
    <location>
        <position position="414"/>
    </location>
</feature>
<accession>A0A6J0JUB2</accession>
<keyword evidence="12" id="KW-1185">Reference proteome</keyword>
<dbReference type="AlphaFoldDB" id="A0A6J0JUB2"/>
<dbReference type="Proteomes" id="UP000504610">
    <property type="component" value="Chromosome 6"/>
</dbReference>
<evidence type="ECO:0000256" key="7">
    <source>
        <dbReference type="ARBA" id="ARBA00023316"/>
    </source>
</evidence>
<evidence type="ECO:0000256" key="8">
    <source>
        <dbReference type="ARBA" id="ARBA00023326"/>
    </source>
</evidence>
<evidence type="ECO:0000256" key="2">
    <source>
        <dbReference type="ARBA" id="ARBA00007072"/>
    </source>
</evidence>
<dbReference type="OrthoDB" id="10257085at2759"/>
<evidence type="ECO:0000256" key="10">
    <source>
        <dbReference type="RuleBase" id="RU361166"/>
    </source>
</evidence>
<dbReference type="GeneID" id="108810744"/>
<dbReference type="FunFam" id="1.50.10.10:FF:000020">
    <property type="entry name" value="Endoglucanase"/>
    <property type="match status" value="1"/>
</dbReference>
<keyword evidence="3 9" id="KW-0378">Hydrolase</keyword>
<dbReference type="SUPFAM" id="SSF48208">
    <property type="entry name" value="Six-hairpin glycosidases"/>
    <property type="match status" value="1"/>
</dbReference>
<keyword evidence="7" id="KW-0961">Cell wall biogenesis/degradation</keyword>
<keyword evidence="5 9" id="KW-0119">Carbohydrate metabolism</keyword>
<keyword evidence="4 10" id="KW-0136">Cellulose degradation</keyword>
<comment type="catalytic activity">
    <reaction evidence="1 10">
        <text>Endohydrolysis of (1-&gt;4)-beta-D-glucosidic linkages in cellulose, lichenin and cereal beta-D-glucans.</text>
        <dbReference type="EC" id="3.2.1.4"/>
    </reaction>
</comment>
<dbReference type="Gene3D" id="1.50.10.10">
    <property type="match status" value="1"/>
</dbReference>
<evidence type="ECO:0000256" key="4">
    <source>
        <dbReference type="ARBA" id="ARBA00023001"/>
    </source>
</evidence>
<dbReference type="KEGG" id="rsz:108810744"/>
<dbReference type="InterPro" id="IPR008928">
    <property type="entry name" value="6-hairpin_glycosidase_sf"/>
</dbReference>
<feature type="signal peptide" evidence="10">
    <location>
        <begin position="1"/>
        <end position="29"/>
    </location>
</feature>
<dbReference type="GO" id="GO:0071555">
    <property type="term" value="P:cell wall organization"/>
    <property type="evidence" value="ECO:0007669"/>
    <property type="project" value="UniProtKB-KW"/>
</dbReference>
<keyword evidence="8 9" id="KW-0624">Polysaccharide degradation</keyword>
<organism evidence="12 13">
    <name type="scientific">Raphanus sativus</name>
    <name type="common">Radish</name>
    <name type="synonym">Raphanus raphanistrum var. sativus</name>
    <dbReference type="NCBI Taxonomy" id="3726"/>
    <lineage>
        <taxon>Eukaryota</taxon>
        <taxon>Viridiplantae</taxon>
        <taxon>Streptophyta</taxon>
        <taxon>Embryophyta</taxon>
        <taxon>Tracheophyta</taxon>
        <taxon>Spermatophyta</taxon>
        <taxon>Magnoliopsida</taxon>
        <taxon>eudicotyledons</taxon>
        <taxon>Gunneridae</taxon>
        <taxon>Pentapetalae</taxon>
        <taxon>rosids</taxon>
        <taxon>malvids</taxon>
        <taxon>Brassicales</taxon>
        <taxon>Brassicaceae</taxon>
        <taxon>Brassiceae</taxon>
        <taxon>Raphanus</taxon>
    </lineage>
</organism>
<dbReference type="EC" id="3.2.1.4" evidence="10"/>
<evidence type="ECO:0000256" key="9">
    <source>
        <dbReference type="PROSITE-ProRule" id="PRU10059"/>
    </source>
</evidence>
<keyword evidence="6 9" id="KW-0326">Glycosidase</keyword>
<proteinExistence type="inferred from homology"/>
<dbReference type="PROSITE" id="PS00592">
    <property type="entry name" value="GH9_2"/>
    <property type="match status" value="1"/>
</dbReference>
<protein>
    <recommendedName>
        <fullName evidence="10">Endoglucanase</fullName>
        <ecNumber evidence="10">3.2.1.4</ecNumber>
    </recommendedName>
</protein>
<reference evidence="12" key="1">
    <citation type="journal article" date="2019" name="Database">
        <title>The radish genome database (RadishGD): an integrated information resource for radish genomics.</title>
        <authorList>
            <person name="Yu H.J."/>
            <person name="Baek S."/>
            <person name="Lee Y.J."/>
            <person name="Cho A."/>
            <person name="Mun J.H."/>
        </authorList>
    </citation>
    <scope>NUCLEOTIDE SEQUENCE [LARGE SCALE GENOMIC DNA]</scope>
    <source>
        <strain evidence="12">cv. WK10039</strain>
    </source>
</reference>
<evidence type="ECO:0000256" key="6">
    <source>
        <dbReference type="ARBA" id="ARBA00023295"/>
    </source>
</evidence>
<evidence type="ECO:0000313" key="12">
    <source>
        <dbReference type="Proteomes" id="UP000504610"/>
    </source>
</evidence>
<reference evidence="13" key="2">
    <citation type="submission" date="2025-08" db="UniProtKB">
        <authorList>
            <consortium name="RefSeq"/>
        </authorList>
    </citation>
    <scope>IDENTIFICATION</scope>
    <source>
        <tissue evidence="13">Leaf</tissue>
    </source>
</reference>
<dbReference type="GO" id="GO:0008810">
    <property type="term" value="F:cellulase activity"/>
    <property type="evidence" value="ECO:0007669"/>
    <property type="project" value="UniProtKB-EC"/>
</dbReference>
<evidence type="ECO:0000256" key="1">
    <source>
        <dbReference type="ARBA" id="ARBA00000966"/>
    </source>
</evidence>